<dbReference type="AlphaFoldDB" id="A0A1G9C142"/>
<dbReference type="OrthoDB" id="384721at2"/>
<dbReference type="GO" id="GO:0006629">
    <property type="term" value="P:lipid metabolic process"/>
    <property type="evidence" value="ECO:0007669"/>
    <property type="project" value="InterPro"/>
</dbReference>
<evidence type="ECO:0000313" key="3">
    <source>
        <dbReference type="Proteomes" id="UP000199555"/>
    </source>
</evidence>
<accession>A0A1G9C142</accession>
<dbReference type="STRING" id="525640.SAMN04487971_10150"/>
<proteinExistence type="predicted"/>
<protein>
    <submittedName>
        <fullName evidence="2">Glycerophosphoryl diester phosphodiesterase</fullName>
    </submittedName>
</protein>
<dbReference type="InterPro" id="IPR017946">
    <property type="entry name" value="PLC-like_Pdiesterase_TIM-brl"/>
</dbReference>
<gene>
    <name evidence="2" type="ORF">SAMN04487971_10150</name>
</gene>
<reference evidence="3" key="1">
    <citation type="submission" date="2016-10" db="EMBL/GenBank/DDBJ databases">
        <authorList>
            <person name="Varghese N."/>
            <person name="Submissions S."/>
        </authorList>
    </citation>
    <scope>NUCLEOTIDE SEQUENCE [LARGE SCALE GENOMIC DNA]</scope>
    <source>
        <strain evidence="3">CGMCC 1.7655</strain>
    </source>
</reference>
<dbReference type="InterPro" id="IPR030395">
    <property type="entry name" value="GP_PDE_dom"/>
</dbReference>
<dbReference type="SUPFAM" id="SSF51695">
    <property type="entry name" value="PLC-like phosphodiesterases"/>
    <property type="match status" value="1"/>
</dbReference>
<dbReference type="Proteomes" id="UP000199555">
    <property type="component" value="Unassembled WGS sequence"/>
</dbReference>
<dbReference type="GO" id="GO:0008081">
    <property type="term" value="F:phosphoric diester hydrolase activity"/>
    <property type="evidence" value="ECO:0007669"/>
    <property type="project" value="InterPro"/>
</dbReference>
<dbReference type="Pfam" id="PF03009">
    <property type="entry name" value="GDPD"/>
    <property type="match status" value="1"/>
</dbReference>
<sequence>MLHPAFLTRPLAHRGLHGPGMPENSMAAFRAAVAQGYGIELDIQPAADGTPLVFHDHDLKRLAGREGMISALSPSDATATRLLGTDETIPTLKAVLDMVAGRVPVLIEIKDQDGSLGPRMGGLPDRVAEVVAPRQAQGHPIAVMSFNPHAAAEVRAVAPGVTVGLTSCRFDRDNWPRVPEARRVALSRLEDFEKVGADFISHDHRDLKNPAVVRLAAQGVPVLCWTIRSPAQETAARRIACNITFEGYLPQAS</sequence>
<evidence type="ECO:0000313" key="2">
    <source>
        <dbReference type="EMBL" id="SDK45407.1"/>
    </source>
</evidence>
<dbReference type="PANTHER" id="PTHR46211:SF1">
    <property type="entry name" value="GLYCEROPHOSPHODIESTER PHOSPHODIESTERASE, CYTOPLASMIC"/>
    <property type="match status" value="1"/>
</dbReference>
<dbReference type="RefSeq" id="WP_090751445.1">
    <property type="nucleotide sequence ID" value="NZ_FNGE01000001.1"/>
</dbReference>
<dbReference type="PROSITE" id="PS51704">
    <property type="entry name" value="GP_PDE"/>
    <property type="match status" value="1"/>
</dbReference>
<dbReference type="EMBL" id="FNGE01000001">
    <property type="protein sequence ID" value="SDK45407.1"/>
    <property type="molecule type" value="Genomic_DNA"/>
</dbReference>
<feature type="domain" description="GP-PDE" evidence="1">
    <location>
        <begin position="8"/>
        <end position="253"/>
    </location>
</feature>
<keyword evidence="3" id="KW-1185">Reference proteome</keyword>
<dbReference type="PANTHER" id="PTHR46211">
    <property type="entry name" value="GLYCEROPHOSPHORYL DIESTER PHOSPHODIESTERASE"/>
    <property type="match status" value="1"/>
</dbReference>
<evidence type="ECO:0000259" key="1">
    <source>
        <dbReference type="PROSITE" id="PS51704"/>
    </source>
</evidence>
<organism evidence="2 3">
    <name type="scientific">Paracoccus chinensis</name>
    <dbReference type="NCBI Taxonomy" id="525640"/>
    <lineage>
        <taxon>Bacteria</taxon>
        <taxon>Pseudomonadati</taxon>
        <taxon>Pseudomonadota</taxon>
        <taxon>Alphaproteobacteria</taxon>
        <taxon>Rhodobacterales</taxon>
        <taxon>Paracoccaceae</taxon>
        <taxon>Paracoccus</taxon>
    </lineage>
</organism>
<name>A0A1G9C142_9RHOB</name>
<dbReference type="Gene3D" id="3.20.20.190">
    <property type="entry name" value="Phosphatidylinositol (PI) phosphodiesterase"/>
    <property type="match status" value="1"/>
</dbReference>